<dbReference type="EMBL" id="LHXW01000016">
    <property type="protein sequence ID" value="KXB00023.1"/>
    <property type="molecule type" value="Genomic_DNA"/>
</dbReference>
<accession>A0A133V0R0</accession>
<dbReference type="Proteomes" id="UP000070520">
    <property type="component" value="Unassembled WGS sequence"/>
</dbReference>
<organism evidence="1 2">
    <name type="scientific">candidate division MSBL1 archaeon SCGC-AAA261C02</name>
    <dbReference type="NCBI Taxonomy" id="1698272"/>
    <lineage>
        <taxon>Archaea</taxon>
        <taxon>Methanobacteriati</taxon>
        <taxon>Methanobacteriota</taxon>
        <taxon>candidate division MSBL1</taxon>
    </lineage>
</organism>
<gene>
    <name evidence="1" type="ORF">AKJ42_01955</name>
</gene>
<sequence length="135" mass="15154">MLLSTLDGRVSLPIARDGAWQRFKIHLDKGYSFTHFKLKPCNGEWLILATLRREFRADNEYSAIVGVDVGVERLAAVSVVSTDGKILRQLYFGQDLGTDRGIFASAGRSSNPTLAREVEVLFRSSESSRDMSRTW</sequence>
<dbReference type="AlphaFoldDB" id="A0A133V0R0"/>
<name>A0A133V0R0_9EURY</name>
<proteinExistence type="predicted"/>
<evidence type="ECO:0000313" key="1">
    <source>
        <dbReference type="EMBL" id="KXB00023.1"/>
    </source>
</evidence>
<evidence type="ECO:0000313" key="2">
    <source>
        <dbReference type="Proteomes" id="UP000070520"/>
    </source>
</evidence>
<keyword evidence="2" id="KW-1185">Reference proteome</keyword>
<reference evidence="1 2" key="1">
    <citation type="journal article" date="2016" name="Sci. Rep.">
        <title>Metabolic traits of an uncultured archaeal lineage -MSBL1- from brine pools of the Red Sea.</title>
        <authorList>
            <person name="Mwirichia R."/>
            <person name="Alam I."/>
            <person name="Rashid M."/>
            <person name="Vinu M."/>
            <person name="Ba-Alawi W."/>
            <person name="Anthony Kamau A."/>
            <person name="Kamanda Ngugi D."/>
            <person name="Goker M."/>
            <person name="Klenk H.P."/>
            <person name="Bajic V."/>
            <person name="Stingl U."/>
        </authorList>
    </citation>
    <scope>NUCLEOTIDE SEQUENCE [LARGE SCALE GENOMIC DNA]</scope>
    <source>
        <strain evidence="1">SCGC-AAA261C02</strain>
    </source>
</reference>
<protein>
    <submittedName>
        <fullName evidence="1">Uncharacterized protein</fullName>
    </submittedName>
</protein>
<comment type="caution">
    <text evidence="1">The sequence shown here is derived from an EMBL/GenBank/DDBJ whole genome shotgun (WGS) entry which is preliminary data.</text>
</comment>